<dbReference type="InterPro" id="IPR011051">
    <property type="entry name" value="RmlC_Cupin_sf"/>
</dbReference>
<dbReference type="AlphaFoldDB" id="A0A3N9TJJ3"/>
<sequence length="198" mass="22062">MSDITYIPRNQFAEVPWKNGKGVTLEIDRKNVLNSERFKWRLSIATVDHDGAFSYFECYQRIISVLQGKGMILDVDGQKSGSLLPFHAFAFSGDANTQCQLLDGVIADFNVIYDPSQCSAQVEWLEIQSADDLHLVLDSNVTYIISGQSSVDLVLREKTYQLQTWDILKIAGSGDAVTLASGDKKTTNNMIGIVKINY</sequence>
<comment type="caution">
    <text evidence="1">The sequence shown here is derived from an EMBL/GenBank/DDBJ whole genome shotgun (WGS) entry which is preliminary data.</text>
</comment>
<dbReference type="PANTHER" id="PTHR37943:SF1">
    <property type="entry name" value="PROTEIN VES"/>
    <property type="match status" value="1"/>
</dbReference>
<dbReference type="CDD" id="cd20293">
    <property type="entry name" value="cupin_HutD_N"/>
    <property type="match status" value="1"/>
</dbReference>
<reference evidence="1 2" key="1">
    <citation type="submission" date="2018-11" db="EMBL/GenBank/DDBJ databases">
        <title>Vibrio LJC006 sp. nov., isolated from seawater during the bloom of the enteromorpha.</title>
        <authorList>
            <person name="Liang J."/>
        </authorList>
    </citation>
    <scope>NUCLEOTIDE SEQUENCE [LARGE SCALE GENOMIC DNA]</scope>
    <source>
        <strain evidence="1 2">LJC006</strain>
    </source>
</reference>
<gene>
    <name evidence="1" type="ORF">EES38_00110</name>
</gene>
<evidence type="ECO:0000313" key="2">
    <source>
        <dbReference type="Proteomes" id="UP000281112"/>
    </source>
</evidence>
<proteinExistence type="predicted"/>
<organism evidence="1 2">
    <name type="scientific">Vibrio viridaestus</name>
    <dbReference type="NCBI Taxonomy" id="2487322"/>
    <lineage>
        <taxon>Bacteria</taxon>
        <taxon>Pseudomonadati</taxon>
        <taxon>Pseudomonadota</taxon>
        <taxon>Gammaproteobacteria</taxon>
        <taxon>Vibrionales</taxon>
        <taxon>Vibrionaceae</taxon>
        <taxon>Vibrio</taxon>
    </lineage>
</organism>
<protein>
    <submittedName>
        <fullName evidence="1">HutD family protein</fullName>
    </submittedName>
</protein>
<accession>A0A3N9TJJ3</accession>
<dbReference type="RefSeq" id="WP_124935141.1">
    <property type="nucleotide sequence ID" value="NZ_RJVQ01000001.1"/>
</dbReference>
<dbReference type="EMBL" id="RJVQ01000001">
    <property type="protein sequence ID" value="RQW64489.1"/>
    <property type="molecule type" value="Genomic_DNA"/>
</dbReference>
<evidence type="ECO:0000313" key="1">
    <source>
        <dbReference type="EMBL" id="RQW64489.1"/>
    </source>
</evidence>
<dbReference type="Proteomes" id="UP000281112">
    <property type="component" value="Unassembled WGS sequence"/>
</dbReference>
<dbReference type="OrthoDB" id="9800082at2"/>
<dbReference type="SUPFAM" id="SSF51182">
    <property type="entry name" value="RmlC-like cupins"/>
    <property type="match status" value="1"/>
</dbReference>
<name>A0A3N9TJJ3_9VIBR</name>
<keyword evidence="2" id="KW-1185">Reference proteome</keyword>
<dbReference type="PANTHER" id="PTHR37943">
    <property type="entry name" value="PROTEIN VES"/>
    <property type="match status" value="1"/>
</dbReference>
<dbReference type="Gene3D" id="2.60.120.10">
    <property type="entry name" value="Jelly Rolls"/>
    <property type="match status" value="1"/>
</dbReference>
<dbReference type="InterPro" id="IPR014710">
    <property type="entry name" value="RmlC-like_jellyroll"/>
</dbReference>
<dbReference type="Pfam" id="PF05962">
    <property type="entry name" value="HutD"/>
    <property type="match status" value="1"/>
</dbReference>
<dbReference type="InterPro" id="IPR010282">
    <property type="entry name" value="Uncharacterised_HutD/Ves"/>
</dbReference>